<dbReference type="Pfam" id="PF07715">
    <property type="entry name" value="Plug"/>
    <property type="match status" value="1"/>
</dbReference>
<keyword evidence="6 8" id="KW-0472">Membrane</keyword>
<dbReference type="InterPro" id="IPR000531">
    <property type="entry name" value="Beta-barrel_TonB"/>
</dbReference>
<feature type="signal peptide" evidence="10">
    <location>
        <begin position="1"/>
        <end position="32"/>
    </location>
</feature>
<dbReference type="SUPFAM" id="SSF49464">
    <property type="entry name" value="Carboxypeptidase regulatory domain-like"/>
    <property type="match status" value="1"/>
</dbReference>
<dbReference type="EMBL" id="DPVG01000008">
    <property type="protein sequence ID" value="HCK23220.1"/>
    <property type="molecule type" value="Genomic_DNA"/>
</dbReference>
<evidence type="ECO:0000256" key="4">
    <source>
        <dbReference type="ARBA" id="ARBA00022692"/>
    </source>
</evidence>
<dbReference type="InterPro" id="IPR012910">
    <property type="entry name" value="Plug_dom"/>
</dbReference>
<dbReference type="Gene3D" id="2.170.130.10">
    <property type="entry name" value="TonB-dependent receptor, plug domain"/>
    <property type="match status" value="1"/>
</dbReference>
<dbReference type="Pfam" id="PF00593">
    <property type="entry name" value="TonB_dep_Rec_b-barrel"/>
    <property type="match status" value="1"/>
</dbReference>
<keyword evidence="5 9" id="KW-0798">TonB box</keyword>
<gene>
    <name evidence="13" type="ORF">DHW31_00290</name>
</gene>
<keyword evidence="10" id="KW-0732">Signal</keyword>
<dbReference type="FunFam" id="2.60.40.1120:FF:000003">
    <property type="entry name" value="Outer membrane protein Omp121"/>
    <property type="match status" value="1"/>
</dbReference>
<keyword evidence="2 8" id="KW-0813">Transport</keyword>
<evidence type="ECO:0000256" key="7">
    <source>
        <dbReference type="ARBA" id="ARBA00023237"/>
    </source>
</evidence>
<name>A0A3D2SCD2_9BACE</name>
<keyword evidence="4 8" id="KW-0812">Transmembrane</keyword>
<accession>A0A3D2SCD2</accession>
<protein>
    <submittedName>
        <fullName evidence="13">SusC/RagA family protein</fullName>
    </submittedName>
</protein>
<dbReference type="InterPro" id="IPR037066">
    <property type="entry name" value="Plug_dom_sf"/>
</dbReference>
<feature type="domain" description="TonB-dependent receptor plug" evidence="12">
    <location>
        <begin position="139"/>
        <end position="248"/>
    </location>
</feature>
<comment type="subcellular location">
    <subcellularLocation>
        <location evidence="1 8">Cell outer membrane</location>
        <topology evidence="1 8">Multi-pass membrane protein</topology>
    </subcellularLocation>
</comment>
<evidence type="ECO:0000259" key="11">
    <source>
        <dbReference type="Pfam" id="PF00593"/>
    </source>
</evidence>
<dbReference type="Gene3D" id="2.40.170.20">
    <property type="entry name" value="TonB-dependent receptor, beta-barrel domain"/>
    <property type="match status" value="1"/>
</dbReference>
<evidence type="ECO:0000256" key="3">
    <source>
        <dbReference type="ARBA" id="ARBA00022452"/>
    </source>
</evidence>
<feature type="chain" id="PRO_5017577299" evidence="10">
    <location>
        <begin position="33"/>
        <end position="1159"/>
    </location>
</feature>
<dbReference type="InterPro" id="IPR023996">
    <property type="entry name" value="TonB-dep_OMP_SusC/RagA"/>
</dbReference>
<comment type="similarity">
    <text evidence="8 9">Belongs to the TonB-dependent receptor family.</text>
</comment>
<dbReference type="GO" id="GO:0009279">
    <property type="term" value="C:cell outer membrane"/>
    <property type="evidence" value="ECO:0007669"/>
    <property type="project" value="UniProtKB-SubCell"/>
</dbReference>
<dbReference type="InterPro" id="IPR023997">
    <property type="entry name" value="TonB-dep_OMP_SusC/RagA_CS"/>
</dbReference>
<dbReference type="NCBIfam" id="TIGR04057">
    <property type="entry name" value="SusC_RagA_signa"/>
    <property type="match status" value="1"/>
</dbReference>
<keyword evidence="7 8" id="KW-0998">Cell outer membrane</keyword>
<evidence type="ECO:0000256" key="8">
    <source>
        <dbReference type="PROSITE-ProRule" id="PRU01360"/>
    </source>
</evidence>
<dbReference type="InterPro" id="IPR036942">
    <property type="entry name" value="Beta-barrel_TonB_sf"/>
</dbReference>
<dbReference type="AlphaFoldDB" id="A0A3D2SCD2"/>
<keyword evidence="3 8" id="KW-1134">Transmembrane beta strand</keyword>
<dbReference type="PROSITE" id="PS52016">
    <property type="entry name" value="TONB_DEPENDENT_REC_3"/>
    <property type="match status" value="1"/>
</dbReference>
<feature type="domain" description="TonB-dependent receptor-like beta-barrel" evidence="11">
    <location>
        <begin position="440"/>
        <end position="909"/>
    </location>
</feature>
<proteinExistence type="inferred from homology"/>
<dbReference type="Gene3D" id="2.60.40.1120">
    <property type="entry name" value="Carboxypeptidase-like, regulatory domain"/>
    <property type="match status" value="1"/>
</dbReference>
<evidence type="ECO:0000313" key="14">
    <source>
        <dbReference type="Proteomes" id="UP000263098"/>
    </source>
</evidence>
<dbReference type="SUPFAM" id="SSF56935">
    <property type="entry name" value="Porins"/>
    <property type="match status" value="1"/>
</dbReference>
<dbReference type="Proteomes" id="UP000263098">
    <property type="component" value="Unassembled WGS sequence"/>
</dbReference>
<dbReference type="InterPro" id="IPR008969">
    <property type="entry name" value="CarboxyPept-like_regulatory"/>
</dbReference>
<dbReference type="Pfam" id="PF13715">
    <property type="entry name" value="CarbopepD_reg_2"/>
    <property type="match status" value="1"/>
</dbReference>
<reference evidence="13 14" key="1">
    <citation type="journal article" date="2018" name="Nat. Biotechnol.">
        <title>A standardized bacterial taxonomy based on genome phylogeny substantially revises the tree of life.</title>
        <authorList>
            <person name="Parks D.H."/>
            <person name="Chuvochina M."/>
            <person name="Waite D.W."/>
            <person name="Rinke C."/>
            <person name="Skarshewski A."/>
            <person name="Chaumeil P.A."/>
            <person name="Hugenholtz P."/>
        </authorList>
    </citation>
    <scope>NUCLEOTIDE SEQUENCE [LARGE SCALE GENOMIC DNA]</scope>
    <source>
        <strain evidence="13">UBA9667</strain>
    </source>
</reference>
<evidence type="ECO:0000256" key="2">
    <source>
        <dbReference type="ARBA" id="ARBA00022448"/>
    </source>
</evidence>
<evidence type="ECO:0000256" key="6">
    <source>
        <dbReference type="ARBA" id="ARBA00023136"/>
    </source>
</evidence>
<organism evidence="13 14">
    <name type="scientific">Bacteroides graminisolvens</name>
    <dbReference type="NCBI Taxonomy" id="477666"/>
    <lineage>
        <taxon>Bacteria</taxon>
        <taxon>Pseudomonadati</taxon>
        <taxon>Bacteroidota</taxon>
        <taxon>Bacteroidia</taxon>
        <taxon>Bacteroidales</taxon>
        <taxon>Bacteroidaceae</taxon>
        <taxon>Bacteroides</taxon>
    </lineage>
</organism>
<evidence type="ECO:0000259" key="12">
    <source>
        <dbReference type="Pfam" id="PF07715"/>
    </source>
</evidence>
<evidence type="ECO:0000256" key="10">
    <source>
        <dbReference type="SAM" id="SignalP"/>
    </source>
</evidence>
<sequence>MNEDRKRRSVKSYKLLTTLAFVLLIGNTESFAETTTLSTVNTSSEQQQAQQIQGKIVDAKGEPVIGASVLEKGTTNGTITDIDGNFTIRCKTGNLLVISYIGYKTQEIRASKNVKITLTEDTELLDEVVVVGYGSQQKKNLTGAVATVDVNKTLDSRPIADVGRGLQGSVPGLSITVPSGEVGSDPVIRIRGQIASINSTAKSTPLILLDNVEIPSISLVNPDDIESISVLKDAAASSIYGAKAALGVILITTKKGTKTDKVSISYSNNFSWAKVAKDIDMATINGMEYAIAAIERVGSTKTGAFWKLDKTSYERTKAWYEKYGSTIKPSDPIVYGRDWYLDGADKMGVRLYNAYDHMIAEWTPTQTHNLSINGVTGKTTYNIGLGYFDQQGLIKSAKQDDFKRYNATAKLSTELNKYITVRTGYLFSQRTKSYPYITNSTTADPWLYLYRWGPLQPFGTDENGNIVRSPASEAAQANTATQRTNYTNINIGATVTFTKDWTLEADYTFANNEFLENKPGTRYSAADSWSAPILRKDANGNQIYVNQDGQVVPAGTAGGMTAYQLPYSMYTGKGANPDHIYRSSENMQQHTYNVYTTYNLNLQDQHQFKFMAGLNVVKSKTVTNWAQKTELLDITNPQFDLATGTQTSGGKTYWESQKGFFGRINYAYNQKYLIEANLRYDGSSKFPDELKWRWFPSFSAGWRASEEVFMQWTKPVLSSLKLRGSWGIIGDQSVSSSLYVPTLSYNNSTWLDGSTKFIYYGTPSAVDRHITWQDFETLDFGLDARFFNDKLGLTFDWYQRYTRNMITPGVTLPETYGTYAPVANYGELRTKGWEVTLDFNHRFNNGIGINAMATISDATTYITDYPAGSPKTITNQSAYYKGKRYGDIWGYRTERLYQADDFEYNTDGSLATVVVDGKTMYKLKGENPVYQPFVQNSANFRFGPGDVKYKDLNGDKRITNGNGTEDDPGDMTVIGNSTPRYQYGFRLGGDYKGFDFSIFFQGIGKRSIWGDGSLAIPGYNVSDGAMAETFAKDFWREDRTNAYYPRPYNIGAVAGGSTASNNTHIQDRYLLDMSYLRLKNITLGYSLPVSLIKKAFLTKARVYASMENIITWDNLRGLPIDPEAISGYSMFNDSNYNSGRTGVGAPMFKNVSFGLQLTF</sequence>
<dbReference type="NCBIfam" id="TIGR04056">
    <property type="entry name" value="OMP_RagA_SusC"/>
    <property type="match status" value="1"/>
</dbReference>
<evidence type="ECO:0000256" key="9">
    <source>
        <dbReference type="RuleBase" id="RU003357"/>
    </source>
</evidence>
<evidence type="ECO:0000256" key="1">
    <source>
        <dbReference type="ARBA" id="ARBA00004571"/>
    </source>
</evidence>
<evidence type="ECO:0000313" key="13">
    <source>
        <dbReference type="EMBL" id="HCK23220.1"/>
    </source>
</evidence>
<comment type="caution">
    <text evidence="13">The sequence shown here is derived from an EMBL/GenBank/DDBJ whole genome shotgun (WGS) entry which is preliminary data.</text>
</comment>
<dbReference type="InterPro" id="IPR039426">
    <property type="entry name" value="TonB-dep_rcpt-like"/>
</dbReference>
<evidence type="ECO:0000256" key="5">
    <source>
        <dbReference type="ARBA" id="ARBA00023077"/>
    </source>
</evidence>